<dbReference type="SUPFAM" id="SSF51316">
    <property type="entry name" value="Mss4-like"/>
    <property type="match status" value="1"/>
</dbReference>
<evidence type="ECO:0000256" key="1">
    <source>
        <dbReference type="ARBA" id="ARBA00005495"/>
    </source>
</evidence>
<dbReference type="PANTHER" id="PTHR33337">
    <property type="entry name" value="GFA DOMAIN-CONTAINING PROTEIN"/>
    <property type="match status" value="1"/>
</dbReference>
<keyword evidence="4" id="KW-0456">Lyase</keyword>
<dbReference type="Gene3D" id="3.90.1590.10">
    <property type="entry name" value="glutathione-dependent formaldehyde- activating enzyme (gfa)"/>
    <property type="match status" value="1"/>
</dbReference>
<accession>A0A438AEY9</accession>
<evidence type="ECO:0000256" key="2">
    <source>
        <dbReference type="ARBA" id="ARBA00022723"/>
    </source>
</evidence>
<protein>
    <submittedName>
        <fullName evidence="6">GFA family protein</fullName>
    </submittedName>
</protein>
<evidence type="ECO:0000256" key="3">
    <source>
        <dbReference type="ARBA" id="ARBA00022833"/>
    </source>
</evidence>
<dbReference type="PANTHER" id="PTHR33337:SF40">
    <property type="entry name" value="CENP-V_GFA DOMAIN-CONTAINING PROTEIN-RELATED"/>
    <property type="match status" value="1"/>
</dbReference>
<dbReference type="GO" id="GO:0016846">
    <property type="term" value="F:carbon-sulfur lyase activity"/>
    <property type="evidence" value="ECO:0007669"/>
    <property type="project" value="InterPro"/>
</dbReference>
<evidence type="ECO:0000256" key="4">
    <source>
        <dbReference type="ARBA" id="ARBA00023239"/>
    </source>
</evidence>
<comment type="similarity">
    <text evidence="1">Belongs to the Gfa family.</text>
</comment>
<name>A0A438AEY9_9RHOB</name>
<dbReference type="Proteomes" id="UP000285908">
    <property type="component" value="Unassembled WGS sequence"/>
</dbReference>
<keyword evidence="3" id="KW-0862">Zinc</keyword>
<dbReference type="InterPro" id="IPR006913">
    <property type="entry name" value="CENP-V/GFA"/>
</dbReference>
<reference evidence="6 7" key="1">
    <citation type="submission" date="2018-11" db="EMBL/GenBank/DDBJ databases">
        <title>Mesobaculum littorinae gen. nov., sp. nov., isolated from Littorina scabra that represents a novel genus of the order Rhodobacteraceae.</title>
        <authorList>
            <person name="Li F."/>
        </authorList>
    </citation>
    <scope>NUCLEOTIDE SEQUENCE [LARGE SCALE GENOMIC DNA]</scope>
    <source>
        <strain evidence="6 7">M0103</strain>
    </source>
</reference>
<evidence type="ECO:0000313" key="7">
    <source>
        <dbReference type="Proteomes" id="UP000285908"/>
    </source>
</evidence>
<dbReference type="RefSeq" id="WP_127907398.1">
    <property type="nucleotide sequence ID" value="NZ_RQXX01000005.1"/>
</dbReference>
<sequence length="148" mass="15583">MSDLDALDLDAADLSTTGGCLCSEVSYRVRGPLRPVVACHCDQCRRTSGHYAAATSAPRDAVEIEGDVTWYQSSDTARRGFCPICGSTLFWDGPGPHLAIFAGTLDQPTGLKLAGHIFCASKGDYYEIADGTPQAAGADPDLTVQVKG</sequence>
<keyword evidence="7" id="KW-1185">Reference proteome</keyword>
<dbReference type="InterPro" id="IPR011057">
    <property type="entry name" value="Mss4-like_sf"/>
</dbReference>
<feature type="domain" description="CENP-V/GFA" evidence="5">
    <location>
        <begin position="16"/>
        <end position="127"/>
    </location>
</feature>
<dbReference type="PROSITE" id="PS51891">
    <property type="entry name" value="CENP_V_GFA"/>
    <property type="match status" value="1"/>
</dbReference>
<evidence type="ECO:0000259" key="5">
    <source>
        <dbReference type="PROSITE" id="PS51891"/>
    </source>
</evidence>
<dbReference type="AlphaFoldDB" id="A0A438AEY9"/>
<dbReference type="OrthoDB" id="9807246at2"/>
<organism evidence="6 7">
    <name type="scientific">Mesobaculum littorinae</name>
    <dbReference type="NCBI Taxonomy" id="2486419"/>
    <lineage>
        <taxon>Bacteria</taxon>
        <taxon>Pseudomonadati</taxon>
        <taxon>Pseudomonadota</taxon>
        <taxon>Alphaproteobacteria</taxon>
        <taxon>Rhodobacterales</taxon>
        <taxon>Roseobacteraceae</taxon>
        <taxon>Mesobaculum</taxon>
    </lineage>
</organism>
<dbReference type="Pfam" id="PF04828">
    <property type="entry name" value="GFA"/>
    <property type="match status" value="1"/>
</dbReference>
<proteinExistence type="inferred from homology"/>
<comment type="caution">
    <text evidence="6">The sequence shown here is derived from an EMBL/GenBank/DDBJ whole genome shotgun (WGS) entry which is preliminary data.</text>
</comment>
<keyword evidence="2" id="KW-0479">Metal-binding</keyword>
<dbReference type="GO" id="GO:0046872">
    <property type="term" value="F:metal ion binding"/>
    <property type="evidence" value="ECO:0007669"/>
    <property type="project" value="UniProtKB-KW"/>
</dbReference>
<gene>
    <name evidence="6" type="ORF">EKE94_14775</name>
</gene>
<dbReference type="EMBL" id="RQXX01000005">
    <property type="protein sequence ID" value="RVV97273.1"/>
    <property type="molecule type" value="Genomic_DNA"/>
</dbReference>
<evidence type="ECO:0000313" key="6">
    <source>
        <dbReference type="EMBL" id="RVV97273.1"/>
    </source>
</evidence>